<dbReference type="AlphaFoldDB" id="A0A182NTW8"/>
<dbReference type="EnsemblMetazoa" id="ADIR011109-RA">
    <property type="protein sequence ID" value="ADIR011109-PA"/>
    <property type="gene ID" value="ADIR011109"/>
</dbReference>
<dbReference type="Proteomes" id="UP000075884">
    <property type="component" value="Unassembled WGS sequence"/>
</dbReference>
<sequence length="69" mass="7922">MNEIIILCEGYSRYEQPDDTTTMLANCTCTLIKGPDCNVIVDTMTPWDGDLLLRRKYFCTMFRVAGHNI</sequence>
<reference evidence="2" key="1">
    <citation type="submission" date="2013-03" db="EMBL/GenBank/DDBJ databases">
        <title>The Genome Sequence of Anopheles dirus WRAIR2.</title>
        <authorList>
            <consortium name="The Broad Institute Genomics Platform"/>
            <person name="Neafsey D.E."/>
            <person name="Walton C."/>
            <person name="Walker B."/>
            <person name="Young S.K."/>
            <person name="Zeng Q."/>
            <person name="Gargeya S."/>
            <person name="Fitzgerald M."/>
            <person name="Haas B."/>
            <person name="Abouelleil A."/>
            <person name="Allen A.W."/>
            <person name="Alvarado L."/>
            <person name="Arachchi H.M."/>
            <person name="Berlin A.M."/>
            <person name="Chapman S.B."/>
            <person name="Gainer-Dewar J."/>
            <person name="Goldberg J."/>
            <person name="Griggs A."/>
            <person name="Gujja S."/>
            <person name="Hansen M."/>
            <person name="Howarth C."/>
            <person name="Imamovic A."/>
            <person name="Ireland A."/>
            <person name="Larimer J."/>
            <person name="McCowan C."/>
            <person name="Murphy C."/>
            <person name="Pearson M."/>
            <person name="Poon T.W."/>
            <person name="Priest M."/>
            <person name="Roberts A."/>
            <person name="Saif S."/>
            <person name="Shea T."/>
            <person name="Sisk P."/>
            <person name="Sykes S."/>
            <person name="Wortman J."/>
            <person name="Nusbaum C."/>
            <person name="Birren B."/>
        </authorList>
    </citation>
    <scope>NUCLEOTIDE SEQUENCE [LARGE SCALE GENOMIC DNA]</scope>
    <source>
        <strain evidence="2">WRAIR2</strain>
    </source>
</reference>
<accession>A0A182NTW8</accession>
<evidence type="ECO:0000313" key="2">
    <source>
        <dbReference type="Proteomes" id="UP000075884"/>
    </source>
</evidence>
<keyword evidence="2" id="KW-1185">Reference proteome</keyword>
<proteinExistence type="predicted"/>
<protein>
    <submittedName>
        <fullName evidence="1">Uncharacterized protein</fullName>
    </submittedName>
</protein>
<organism evidence="1 2">
    <name type="scientific">Anopheles dirus</name>
    <dbReference type="NCBI Taxonomy" id="7168"/>
    <lineage>
        <taxon>Eukaryota</taxon>
        <taxon>Metazoa</taxon>
        <taxon>Ecdysozoa</taxon>
        <taxon>Arthropoda</taxon>
        <taxon>Hexapoda</taxon>
        <taxon>Insecta</taxon>
        <taxon>Pterygota</taxon>
        <taxon>Neoptera</taxon>
        <taxon>Endopterygota</taxon>
        <taxon>Diptera</taxon>
        <taxon>Nematocera</taxon>
        <taxon>Culicoidea</taxon>
        <taxon>Culicidae</taxon>
        <taxon>Anophelinae</taxon>
        <taxon>Anopheles</taxon>
    </lineage>
</organism>
<reference evidence="1" key="2">
    <citation type="submission" date="2020-05" db="UniProtKB">
        <authorList>
            <consortium name="EnsemblMetazoa"/>
        </authorList>
    </citation>
    <scope>IDENTIFICATION</scope>
    <source>
        <strain evidence="1">WRAIR2</strain>
    </source>
</reference>
<name>A0A182NTW8_9DIPT</name>
<evidence type="ECO:0000313" key="1">
    <source>
        <dbReference type="EnsemblMetazoa" id="ADIR011109-PA"/>
    </source>
</evidence>
<dbReference type="VEuPathDB" id="VectorBase:ADIR011109"/>